<accession>A0A4X2LAL5</accession>
<dbReference type="GO" id="GO:0005737">
    <property type="term" value="C:cytoplasm"/>
    <property type="evidence" value="ECO:0007669"/>
    <property type="project" value="UniProtKB-SubCell"/>
</dbReference>
<sequence>METIVKGQLNVDVLKEDQDPHNKITVVGVSTVGMACAISILMKDLADELALVDVIEAKLKGKMMDLQYGSLFLKTSKIVSGKDYSVTANSKLLVVMAGALQQGGESHLNLFQHNVNIFQIIISNNVKYSSNCNLLTVSNPVDIFTYMERYSWESTSNFQHD</sequence>
<comment type="subcellular location">
    <subcellularLocation>
        <location evidence="1">Cytoplasm</location>
    </subcellularLocation>
</comment>
<feature type="domain" description="Lactate/malate dehydrogenase N-terminal" evidence="4">
    <location>
        <begin position="23"/>
        <end position="147"/>
    </location>
</feature>
<dbReference type="InterPro" id="IPR036291">
    <property type="entry name" value="NAD(P)-bd_dom_sf"/>
</dbReference>
<dbReference type="PANTHER" id="PTHR43128">
    <property type="entry name" value="L-2-HYDROXYCARBOXYLATE DEHYDROGENASE (NAD(P)(+))"/>
    <property type="match status" value="1"/>
</dbReference>
<dbReference type="InterPro" id="IPR001236">
    <property type="entry name" value="Lactate/malate_DH_N"/>
</dbReference>
<name>A0A4X2LAL5_VOMUR</name>
<evidence type="ECO:0000313" key="6">
    <source>
        <dbReference type="Proteomes" id="UP000314987"/>
    </source>
</evidence>
<reference evidence="6" key="1">
    <citation type="submission" date="2018-12" db="EMBL/GenBank/DDBJ databases">
        <authorList>
            <person name="Yazar S."/>
        </authorList>
    </citation>
    <scope>NUCLEOTIDE SEQUENCE [LARGE SCALE GENOMIC DNA]</scope>
</reference>
<dbReference type="OMA" id="MERYSWE"/>
<dbReference type="STRING" id="29139.ENSVURP00010021924"/>
<reference evidence="5" key="3">
    <citation type="submission" date="2025-09" db="UniProtKB">
        <authorList>
            <consortium name="Ensembl"/>
        </authorList>
    </citation>
    <scope>IDENTIFICATION</scope>
</reference>
<dbReference type="Gene3D" id="3.40.50.720">
    <property type="entry name" value="NAD(P)-binding Rossmann-like Domain"/>
    <property type="match status" value="1"/>
</dbReference>
<dbReference type="GeneTree" id="ENSGT00940000153201"/>
<evidence type="ECO:0000256" key="3">
    <source>
        <dbReference type="ARBA" id="ARBA00022490"/>
    </source>
</evidence>
<dbReference type="GO" id="GO:0004459">
    <property type="term" value="F:L-lactate dehydrogenase (NAD+) activity"/>
    <property type="evidence" value="ECO:0007669"/>
    <property type="project" value="TreeGrafter"/>
</dbReference>
<keyword evidence="3" id="KW-0963">Cytoplasm</keyword>
<evidence type="ECO:0000313" key="5">
    <source>
        <dbReference type="Ensembl" id="ENSVURP00010021924.1"/>
    </source>
</evidence>
<evidence type="ECO:0000259" key="4">
    <source>
        <dbReference type="Pfam" id="PF00056"/>
    </source>
</evidence>
<dbReference type="Pfam" id="PF00056">
    <property type="entry name" value="Ldh_1_N"/>
    <property type="match status" value="1"/>
</dbReference>
<dbReference type="AlphaFoldDB" id="A0A4X2LAL5"/>
<organism evidence="5 6">
    <name type="scientific">Vombatus ursinus</name>
    <name type="common">Common wombat</name>
    <dbReference type="NCBI Taxonomy" id="29139"/>
    <lineage>
        <taxon>Eukaryota</taxon>
        <taxon>Metazoa</taxon>
        <taxon>Chordata</taxon>
        <taxon>Craniata</taxon>
        <taxon>Vertebrata</taxon>
        <taxon>Euteleostomi</taxon>
        <taxon>Mammalia</taxon>
        <taxon>Metatheria</taxon>
        <taxon>Diprotodontia</taxon>
        <taxon>Vombatidae</taxon>
        <taxon>Vombatus</taxon>
    </lineage>
</organism>
<dbReference type="Ensembl" id="ENSVURT00010024963.1">
    <property type="protein sequence ID" value="ENSVURP00010021924.1"/>
    <property type="gene ID" value="ENSVURG00010016810.1"/>
</dbReference>
<dbReference type="PRINTS" id="PR00086">
    <property type="entry name" value="LLDHDRGNASE"/>
</dbReference>
<dbReference type="InterPro" id="IPR001557">
    <property type="entry name" value="L-lactate/malate_DH"/>
</dbReference>
<dbReference type="Proteomes" id="UP000314987">
    <property type="component" value="Unassembled WGS sequence"/>
</dbReference>
<proteinExistence type="predicted"/>
<dbReference type="SUPFAM" id="SSF51735">
    <property type="entry name" value="NAD(P)-binding Rossmann-fold domains"/>
    <property type="match status" value="1"/>
</dbReference>
<dbReference type="GO" id="GO:0006089">
    <property type="term" value="P:lactate metabolic process"/>
    <property type="evidence" value="ECO:0007669"/>
    <property type="project" value="TreeGrafter"/>
</dbReference>
<reference evidence="5" key="2">
    <citation type="submission" date="2025-08" db="UniProtKB">
        <authorList>
            <consortium name="Ensembl"/>
        </authorList>
    </citation>
    <scope>IDENTIFICATION</scope>
</reference>
<keyword evidence="6" id="KW-1185">Reference proteome</keyword>
<evidence type="ECO:0000256" key="2">
    <source>
        <dbReference type="ARBA" id="ARBA00017655"/>
    </source>
</evidence>
<protein>
    <recommendedName>
        <fullName evidence="2">L-lactate dehydrogenase A chain</fullName>
    </recommendedName>
</protein>
<evidence type="ECO:0000256" key="1">
    <source>
        <dbReference type="ARBA" id="ARBA00004496"/>
    </source>
</evidence>
<dbReference type="PANTHER" id="PTHR43128:SF10">
    <property type="entry name" value="L-LACTATE DEHYDROGENASE A CHAIN"/>
    <property type="match status" value="1"/>
</dbReference>